<dbReference type="InterPro" id="IPR020616">
    <property type="entry name" value="Thiolase_N"/>
</dbReference>
<dbReference type="InterPro" id="IPR016039">
    <property type="entry name" value="Thiolase-like"/>
</dbReference>
<dbReference type="EMBL" id="BARS01001048">
    <property type="protein sequence ID" value="GAF85210.1"/>
    <property type="molecule type" value="Genomic_DNA"/>
</dbReference>
<dbReference type="PANTHER" id="PTHR42870">
    <property type="entry name" value="ACETYL-COA C-ACETYLTRANSFERASE"/>
    <property type="match status" value="1"/>
</dbReference>
<feature type="domain" description="Thiolase N-terminal" evidence="1">
    <location>
        <begin position="5"/>
        <end position="184"/>
    </location>
</feature>
<dbReference type="GO" id="GO:0016747">
    <property type="term" value="F:acyltransferase activity, transferring groups other than amino-acyl groups"/>
    <property type="evidence" value="ECO:0007669"/>
    <property type="project" value="InterPro"/>
</dbReference>
<dbReference type="Gene3D" id="3.40.47.10">
    <property type="match status" value="1"/>
</dbReference>
<dbReference type="PANTHER" id="PTHR42870:SF7">
    <property type="entry name" value="ACETYL-COA C-ACETYLTRANSFERASE (ACETOACETYL-COA THIOLASE) (ACAB-3)"/>
    <property type="match status" value="1"/>
</dbReference>
<dbReference type="CDD" id="cd00829">
    <property type="entry name" value="SCP-x_thiolase"/>
    <property type="match status" value="1"/>
</dbReference>
<protein>
    <recommendedName>
        <fullName evidence="1">Thiolase N-terminal domain-containing protein</fullName>
    </recommendedName>
</protein>
<reference evidence="2" key="1">
    <citation type="journal article" date="2014" name="Front. Microbiol.">
        <title>High frequency of phylogenetically diverse reductive dehalogenase-homologous genes in deep subseafloor sedimentary metagenomes.</title>
        <authorList>
            <person name="Kawai M."/>
            <person name="Futagami T."/>
            <person name="Toyoda A."/>
            <person name="Takaki Y."/>
            <person name="Nishi S."/>
            <person name="Hori S."/>
            <person name="Arai W."/>
            <person name="Tsubouchi T."/>
            <person name="Morono Y."/>
            <person name="Uchiyama I."/>
            <person name="Ito T."/>
            <person name="Fujiyama A."/>
            <person name="Inagaki F."/>
            <person name="Takami H."/>
        </authorList>
    </citation>
    <scope>NUCLEOTIDE SEQUENCE</scope>
    <source>
        <strain evidence="2">Expedition CK06-06</strain>
    </source>
</reference>
<organism evidence="2">
    <name type="scientific">marine sediment metagenome</name>
    <dbReference type="NCBI Taxonomy" id="412755"/>
    <lineage>
        <taxon>unclassified sequences</taxon>
        <taxon>metagenomes</taxon>
        <taxon>ecological metagenomes</taxon>
    </lineage>
</organism>
<dbReference type="AlphaFoldDB" id="X0U9N5"/>
<dbReference type="SUPFAM" id="SSF53901">
    <property type="entry name" value="Thiolase-like"/>
    <property type="match status" value="1"/>
</dbReference>
<sequence length="244" mass="26215">MARRVAIVGVGLTKCSSHRRDVTYPELVHEAVSAALADANLKHKEIDAVVYGSMDPFDGVFAPERWNVDACVGAGFLNKPFIKLTTGGTTGGSVALGGYYHVTSGLFDIVLAVASQRVGESLEAQQVLNTCIDPIYERWMGGGAITVGANQAASHFRYYGTTEEDLAMVAAKNYANALNNPYAHLQRHLTVEDALKTRMVSWPLRFSDCCPSSDGACAIIFACEKRAPKISATPTWVRGAGQIT</sequence>
<gene>
    <name evidence="2" type="ORF">S01H1_02224</name>
</gene>
<evidence type="ECO:0000259" key="1">
    <source>
        <dbReference type="Pfam" id="PF00108"/>
    </source>
</evidence>
<proteinExistence type="predicted"/>
<feature type="non-terminal residue" evidence="2">
    <location>
        <position position="244"/>
    </location>
</feature>
<dbReference type="Pfam" id="PF00108">
    <property type="entry name" value="Thiolase_N"/>
    <property type="match status" value="1"/>
</dbReference>
<comment type="caution">
    <text evidence="2">The sequence shown here is derived from an EMBL/GenBank/DDBJ whole genome shotgun (WGS) entry which is preliminary data.</text>
</comment>
<name>X0U9N5_9ZZZZ</name>
<evidence type="ECO:0000313" key="2">
    <source>
        <dbReference type="EMBL" id="GAF85210.1"/>
    </source>
</evidence>
<accession>X0U9N5</accession>